<evidence type="ECO:0000313" key="2">
    <source>
        <dbReference type="Proteomes" id="UP001518140"/>
    </source>
</evidence>
<sequence>MITVDEIQHLLAALVLRIDHGRQHVLHWFRWRFRHKMRAQLSHYQRRGDPLPAHLRDWERAIQDPQL</sequence>
<dbReference type="Proteomes" id="UP001518140">
    <property type="component" value="Unassembled WGS sequence"/>
</dbReference>
<evidence type="ECO:0000313" key="1">
    <source>
        <dbReference type="EMBL" id="NGO46396.1"/>
    </source>
</evidence>
<evidence type="ECO:0008006" key="3">
    <source>
        <dbReference type="Google" id="ProtNLM"/>
    </source>
</evidence>
<proteinExistence type="predicted"/>
<protein>
    <recommendedName>
        <fullName evidence="3">Transposase</fullName>
    </recommendedName>
</protein>
<organism evidence="1 2">
    <name type="scientific">Streptomyces ureilyticus</name>
    <dbReference type="NCBI Taxonomy" id="1775131"/>
    <lineage>
        <taxon>Bacteria</taxon>
        <taxon>Bacillati</taxon>
        <taxon>Actinomycetota</taxon>
        <taxon>Actinomycetes</taxon>
        <taxon>Kitasatosporales</taxon>
        <taxon>Streptomycetaceae</taxon>
        <taxon>Streptomyces</taxon>
    </lineage>
</organism>
<reference evidence="1 2" key="1">
    <citation type="submission" date="2020-02" db="EMBL/GenBank/DDBJ databases">
        <title>Whole-genome analyses of novel actinobacteria.</title>
        <authorList>
            <person name="Sahin N."/>
            <person name="Tokatli A."/>
        </authorList>
    </citation>
    <scope>NUCLEOTIDE SEQUENCE [LARGE SCALE GENOMIC DNA]</scope>
    <source>
        <strain evidence="1 2">YC419</strain>
    </source>
</reference>
<name>A0ABX0E558_9ACTN</name>
<keyword evidence="2" id="KW-1185">Reference proteome</keyword>
<comment type="caution">
    <text evidence="1">The sequence shown here is derived from an EMBL/GenBank/DDBJ whole genome shotgun (WGS) entry which is preliminary data.</text>
</comment>
<accession>A0ABX0E558</accession>
<dbReference type="EMBL" id="JAAKZX010000126">
    <property type="protein sequence ID" value="NGO46396.1"/>
    <property type="molecule type" value="Genomic_DNA"/>
</dbReference>
<gene>
    <name evidence="1" type="ORF">G6048_31120</name>
</gene>